<evidence type="ECO:0000313" key="3">
    <source>
        <dbReference type="EMBL" id="JAC60807.1"/>
    </source>
</evidence>
<dbReference type="GO" id="GO:0016197">
    <property type="term" value="P:endosomal transport"/>
    <property type="evidence" value="ECO:0007669"/>
    <property type="project" value="TreeGrafter"/>
</dbReference>
<dbReference type="Pfam" id="PF06320">
    <property type="entry name" value="GCN5L1"/>
    <property type="match status" value="1"/>
</dbReference>
<dbReference type="PANTHER" id="PTHR13073">
    <property type="entry name" value="BLOC-1 COMPLEX SUBUNIT 1"/>
    <property type="match status" value="1"/>
</dbReference>
<organism evidence="4">
    <name type="scientific">Tetraselmis sp. GSL018</name>
    <dbReference type="NCBI Taxonomy" id="582737"/>
    <lineage>
        <taxon>Eukaryota</taxon>
        <taxon>Viridiplantae</taxon>
        <taxon>Chlorophyta</taxon>
        <taxon>core chlorophytes</taxon>
        <taxon>Chlorodendrophyceae</taxon>
        <taxon>Chlorodendrales</taxon>
        <taxon>Chlorodendraceae</taxon>
        <taxon>Tetraselmis</taxon>
    </lineage>
</organism>
<dbReference type="PANTHER" id="PTHR13073:SF0">
    <property type="entry name" value="BIOGENESIS OF LYSOSOME-RELATED ORGANELLES COMPLEX 1 SUBUNIT 1"/>
    <property type="match status" value="1"/>
</dbReference>
<accession>A0A061RJS9</accession>
<dbReference type="InterPro" id="IPR009395">
    <property type="entry name" value="BLOC1S1"/>
</dbReference>
<evidence type="ECO:0000313" key="4">
    <source>
        <dbReference type="EMBL" id="JAC70771.1"/>
    </source>
</evidence>
<evidence type="ECO:0000256" key="1">
    <source>
        <dbReference type="ARBA" id="ARBA00007133"/>
    </source>
</evidence>
<protein>
    <recommendedName>
        <fullName evidence="2">Biogenesis of lysosome-related organelles complex 1 subunit 1</fullName>
    </recommendedName>
</protein>
<evidence type="ECO:0000256" key="2">
    <source>
        <dbReference type="ARBA" id="ARBA00019577"/>
    </source>
</evidence>
<comment type="similarity">
    <text evidence="1">Belongs to the BLOC1S1 family.</text>
</comment>
<dbReference type="EMBL" id="GBEZ01026401">
    <property type="protein sequence ID" value="JAC60807.1"/>
    <property type="molecule type" value="Transcribed_RNA"/>
</dbReference>
<sequence length="108" mass="11632">ALLDKEKVAADADLKKATSFLADALVESLNCGVSTAFENQNLIESKVREFGAEAQTFRQQVAKWTSLAKSLDKVLREVGDFENCLEVVERDCGEIANALGGSVPEGGR</sequence>
<proteinExistence type="inferred from homology"/>
<dbReference type="EMBL" id="GBEZ01015387">
    <property type="protein sequence ID" value="JAC70771.1"/>
    <property type="molecule type" value="Transcribed_RNA"/>
</dbReference>
<gene>
    <name evidence="3" type="ORF">TSPGSL018_27969</name>
    <name evidence="4" type="ORF">TSPGSL018_3394</name>
</gene>
<dbReference type="GO" id="GO:0031083">
    <property type="term" value="C:BLOC-1 complex"/>
    <property type="evidence" value="ECO:0007669"/>
    <property type="project" value="InterPro"/>
</dbReference>
<feature type="non-terminal residue" evidence="4">
    <location>
        <position position="1"/>
    </location>
</feature>
<name>A0A061RJS9_9CHLO</name>
<reference evidence="4" key="1">
    <citation type="submission" date="2014-05" db="EMBL/GenBank/DDBJ databases">
        <title>The transcriptome of the halophilic microalga Tetraselmis sp. GSL018 isolated from the Great Salt Lake, Utah.</title>
        <authorList>
            <person name="Jinkerson R.E."/>
            <person name="D'Adamo S."/>
            <person name="Posewitz M.C."/>
        </authorList>
    </citation>
    <scope>NUCLEOTIDE SEQUENCE</scope>
    <source>
        <strain evidence="4">GSL018</strain>
    </source>
</reference>
<dbReference type="AlphaFoldDB" id="A0A061RJS9"/>